<keyword evidence="3" id="KW-1185">Reference proteome</keyword>
<gene>
    <name evidence="2" type="ORF">SCHPADRAFT_230999</name>
</gene>
<dbReference type="OrthoDB" id="1045822at2759"/>
<dbReference type="AlphaFoldDB" id="A0A0H2SGF1"/>
<evidence type="ECO:0000313" key="3">
    <source>
        <dbReference type="Proteomes" id="UP000053477"/>
    </source>
</evidence>
<name>A0A0H2SGF1_9AGAM</name>
<feature type="region of interest" description="Disordered" evidence="1">
    <location>
        <begin position="1"/>
        <end position="43"/>
    </location>
</feature>
<evidence type="ECO:0008006" key="4">
    <source>
        <dbReference type="Google" id="ProtNLM"/>
    </source>
</evidence>
<reference evidence="2 3" key="1">
    <citation type="submission" date="2015-04" db="EMBL/GenBank/DDBJ databases">
        <title>Complete genome sequence of Schizopora paradoxa KUC8140, a cosmopolitan wood degrader in East Asia.</title>
        <authorList>
            <consortium name="DOE Joint Genome Institute"/>
            <person name="Min B."/>
            <person name="Park H."/>
            <person name="Jang Y."/>
            <person name="Kim J.-J."/>
            <person name="Kim K.H."/>
            <person name="Pangilinan J."/>
            <person name="Lipzen A."/>
            <person name="Riley R."/>
            <person name="Grigoriev I.V."/>
            <person name="Spatafora J.W."/>
            <person name="Choi I.-G."/>
        </authorList>
    </citation>
    <scope>NUCLEOTIDE SEQUENCE [LARGE SCALE GENOMIC DNA]</scope>
    <source>
        <strain evidence="2 3">KUC8140</strain>
    </source>
</reference>
<evidence type="ECO:0000256" key="1">
    <source>
        <dbReference type="SAM" id="MobiDB-lite"/>
    </source>
</evidence>
<accession>A0A0H2SGF1</accession>
<dbReference type="InParanoid" id="A0A0H2SGF1"/>
<dbReference type="InterPro" id="IPR006461">
    <property type="entry name" value="PLAC_motif_containing"/>
</dbReference>
<dbReference type="PANTHER" id="PTHR15907">
    <property type="entry name" value="DUF614 FAMILY PROTEIN-RELATED"/>
    <property type="match status" value="1"/>
</dbReference>
<dbReference type="Pfam" id="PF04749">
    <property type="entry name" value="PLAC8"/>
    <property type="match status" value="1"/>
</dbReference>
<dbReference type="Proteomes" id="UP000053477">
    <property type="component" value="Unassembled WGS sequence"/>
</dbReference>
<sequence length="293" mass="32354">MPPNPHLAVHSASLPPSAGPSVPHHSTHPHHGRYPTMPEGSRYVPMAQPTTTVMAAHLENVRYHEIQKVRAEEQRRESQYALSQIPMSVNRPSMYSSNTDISSVPSQNTGTSMDKTFDALNPNPSMPPPPPQQVRTQPSFQKAMDVRNVRRVPTNAAGDREWSRSCCVSMIDGFGMCCCATWCPCMAYSKIKSRMSFLERNNYPHPSGGEVCTSDCCVHGTLTTLCGIGWVMQMGLRSSIRDRYRIRGTACGDLMSSCCCTPCSLAQQSLELELEEQALTGTGKWNSSLQDRS</sequence>
<dbReference type="EMBL" id="KQ085920">
    <property type="protein sequence ID" value="KLO16141.1"/>
    <property type="molecule type" value="Genomic_DNA"/>
</dbReference>
<organism evidence="2 3">
    <name type="scientific">Schizopora paradoxa</name>
    <dbReference type="NCBI Taxonomy" id="27342"/>
    <lineage>
        <taxon>Eukaryota</taxon>
        <taxon>Fungi</taxon>
        <taxon>Dikarya</taxon>
        <taxon>Basidiomycota</taxon>
        <taxon>Agaricomycotina</taxon>
        <taxon>Agaricomycetes</taxon>
        <taxon>Hymenochaetales</taxon>
        <taxon>Schizoporaceae</taxon>
        <taxon>Schizopora</taxon>
    </lineage>
</organism>
<dbReference type="STRING" id="27342.A0A0H2SGF1"/>
<evidence type="ECO:0000313" key="2">
    <source>
        <dbReference type="EMBL" id="KLO16141.1"/>
    </source>
</evidence>
<protein>
    <recommendedName>
        <fullName evidence="4">PLAC8-domain-containing protein</fullName>
    </recommendedName>
</protein>
<dbReference type="NCBIfam" id="TIGR01571">
    <property type="entry name" value="A_thal_Cys_rich"/>
    <property type="match status" value="1"/>
</dbReference>
<proteinExistence type="predicted"/>